<dbReference type="EC" id="6.3.2.17" evidence="2"/>
<comment type="similarity">
    <text evidence="1 10">Belongs to the folylpolyglutamate synthase family.</text>
</comment>
<dbReference type="PIRSF" id="PIRSF001563">
    <property type="entry name" value="Folylpolyglu_synth"/>
    <property type="match status" value="1"/>
</dbReference>
<dbReference type="Pfam" id="PF08245">
    <property type="entry name" value="Mur_ligase_M"/>
    <property type="match status" value="1"/>
</dbReference>
<comment type="catalytic activity">
    <reaction evidence="9">
        <text>(6S)-5,6,7,8-tetrahydrofolyl-(gamma-L-Glu)(n) + L-glutamate + ATP = (6S)-5,6,7,8-tetrahydrofolyl-(gamma-L-Glu)(n+1) + ADP + phosphate + H(+)</text>
        <dbReference type="Rhea" id="RHEA:10580"/>
        <dbReference type="Rhea" id="RHEA-COMP:14738"/>
        <dbReference type="Rhea" id="RHEA-COMP:14740"/>
        <dbReference type="ChEBI" id="CHEBI:15378"/>
        <dbReference type="ChEBI" id="CHEBI:29985"/>
        <dbReference type="ChEBI" id="CHEBI:30616"/>
        <dbReference type="ChEBI" id="CHEBI:43474"/>
        <dbReference type="ChEBI" id="CHEBI:141005"/>
        <dbReference type="ChEBI" id="CHEBI:456216"/>
        <dbReference type="EC" id="6.3.2.17"/>
    </reaction>
</comment>
<dbReference type="GO" id="GO:0008841">
    <property type="term" value="F:dihydrofolate synthase activity"/>
    <property type="evidence" value="ECO:0007669"/>
    <property type="project" value="TreeGrafter"/>
</dbReference>
<reference evidence="13 14" key="1">
    <citation type="journal article" date="2015" name="Genome Announc.">
        <title>Expanding the biotechnology potential of lactobacilli through comparative genomics of 213 strains and associated genera.</title>
        <authorList>
            <person name="Sun Z."/>
            <person name="Harris H.M."/>
            <person name="McCann A."/>
            <person name="Guo C."/>
            <person name="Argimon S."/>
            <person name="Zhang W."/>
            <person name="Yang X."/>
            <person name="Jeffery I.B."/>
            <person name="Cooney J.C."/>
            <person name="Kagawa T.F."/>
            <person name="Liu W."/>
            <person name="Song Y."/>
            <person name="Salvetti E."/>
            <person name="Wrobel A."/>
            <person name="Rasinkangas P."/>
            <person name="Parkhill J."/>
            <person name="Rea M.C."/>
            <person name="O'Sullivan O."/>
            <person name="Ritari J."/>
            <person name="Douillard F.P."/>
            <person name="Paul Ross R."/>
            <person name="Yang R."/>
            <person name="Briner A.E."/>
            <person name="Felis G.E."/>
            <person name="de Vos W.M."/>
            <person name="Barrangou R."/>
            <person name="Klaenhammer T.R."/>
            <person name="Caufield P.W."/>
            <person name="Cui Y."/>
            <person name="Zhang H."/>
            <person name="O'Toole P.W."/>
        </authorList>
    </citation>
    <scope>NUCLEOTIDE SEQUENCE [LARGE SCALE GENOMIC DNA]</scope>
    <source>
        <strain evidence="13 14">DSM 5707</strain>
    </source>
</reference>
<feature type="domain" description="Mur ligase central" evidence="12">
    <location>
        <begin position="42"/>
        <end position="258"/>
    </location>
</feature>
<accession>A0A0R1Z474</accession>
<sequence>MTKDLTETFTGFLYDQGDRIGLLKQVLATLGNPDTDFSIIHVCGTNGKGSTSLMIAAILQQMGYRVGLFTSPFIGDVTNSVQVNQKPISQRRLTTYFDSLKQTMATATFNQQQLSEFEALFVAAMMAFSDEKVDYVVLECGLGGELDATNAVKTTMYSIFTKIGMDHVGILGDTIEQIATTKSKIIRPHNTTISAPNQRPEALQIIKKEAEQKAANFFDANDLTITFEPKASTVAYQLGQNQGQFTFRLQGAYQLENVRTVVRWLLSFAGDRPTIELDRLLSQSLGKLNIPGRFELISDQPRLILDGAHNVDAITAFVQTVNQQFQSQQKLIITGFLADKDYADNIKLLSQIPNAAFRLTTPDNEQRQLDPVILQKLLATQTGVTYPVIADPIQALKAAVKEAASQPDTVIFVVGSFYLLNPIRTFILENRSDFHVPNTTASL</sequence>
<dbReference type="PANTHER" id="PTHR11136:SF0">
    <property type="entry name" value="DIHYDROFOLATE SYNTHETASE-RELATED"/>
    <property type="match status" value="1"/>
</dbReference>
<name>A0A0R1Z474_9LACO</name>
<dbReference type="GO" id="GO:0046872">
    <property type="term" value="F:metal ion binding"/>
    <property type="evidence" value="ECO:0007669"/>
    <property type="project" value="UniProtKB-KW"/>
</dbReference>
<feature type="domain" description="Mur ligase C-terminal" evidence="11">
    <location>
        <begin position="292"/>
        <end position="416"/>
    </location>
</feature>
<keyword evidence="5 10" id="KW-0547">Nucleotide-binding</keyword>
<dbReference type="PATRIC" id="fig|1423784.4.peg.323"/>
<dbReference type="Pfam" id="PF02875">
    <property type="entry name" value="Mur_ligase_C"/>
    <property type="match status" value="1"/>
</dbReference>
<protein>
    <recommendedName>
        <fullName evidence="2">tetrahydrofolate synthase</fullName>
        <ecNumber evidence="2">6.3.2.17</ecNumber>
    </recommendedName>
    <alternativeName>
        <fullName evidence="8">Tetrahydrofolylpolyglutamate synthase</fullName>
    </alternativeName>
</protein>
<dbReference type="GO" id="GO:0005524">
    <property type="term" value="F:ATP binding"/>
    <property type="evidence" value="ECO:0007669"/>
    <property type="project" value="UniProtKB-KW"/>
</dbReference>
<evidence type="ECO:0000256" key="9">
    <source>
        <dbReference type="ARBA" id="ARBA00047493"/>
    </source>
</evidence>
<keyword evidence="3 10" id="KW-0436">Ligase</keyword>
<dbReference type="GO" id="GO:0005737">
    <property type="term" value="C:cytoplasm"/>
    <property type="evidence" value="ECO:0007669"/>
    <property type="project" value="TreeGrafter"/>
</dbReference>
<dbReference type="SUPFAM" id="SSF53244">
    <property type="entry name" value="MurD-like peptide ligases, peptide-binding domain"/>
    <property type="match status" value="1"/>
</dbReference>
<evidence type="ECO:0000256" key="10">
    <source>
        <dbReference type="PIRNR" id="PIRNR001563"/>
    </source>
</evidence>
<evidence type="ECO:0000256" key="2">
    <source>
        <dbReference type="ARBA" id="ARBA00013025"/>
    </source>
</evidence>
<proteinExistence type="inferred from homology"/>
<dbReference type="InterPro" id="IPR004101">
    <property type="entry name" value="Mur_ligase_C"/>
</dbReference>
<dbReference type="PANTHER" id="PTHR11136">
    <property type="entry name" value="FOLYLPOLYGLUTAMATE SYNTHASE-RELATED"/>
    <property type="match status" value="1"/>
</dbReference>
<evidence type="ECO:0000256" key="1">
    <source>
        <dbReference type="ARBA" id="ARBA00008276"/>
    </source>
</evidence>
<comment type="caution">
    <text evidence="13">The sequence shown here is derived from an EMBL/GenBank/DDBJ whole genome shotgun (WGS) entry which is preliminary data.</text>
</comment>
<dbReference type="NCBIfam" id="TIGR01499">
    <property type="entry name" value="folC"/>
    <property type="match status" value="1"/>
</dbReference>
<dbReference type="GO" id="GO:0004326">
    <property type="term" value="F:tetrahydrofolylpolyglutamate synthase activity"/>
    <property type="evidence" value="ECO:0007669"/>
    <property type="project" value="UniProtKB-EC"/>
</dbReference>
<dbReference type="InterPro" id="IPR036565">
    <property type="entry name" value="Mur-like_cat_sf"/>
</dbReference>
<dbReference type="Gene3D" id="3.90.190.20">
    <property type="entry name" value="Mur ligase, C-terminal domain"/>
    <property type="match status" value="1"/>
</dbReference>
<dbReference type="InterPro" id="IPR001645">
    <property type="entry name" value="Folylpolyglutamate_synth"/>
</dbReference>
<keyword evidence="4" id="KW-0479">Metal-binding</keyword>
<keyword evidence="6 10" id="KW-0067">ATP-binding</keyword>
<gene>
    <name evidence="13" type="ORF">FC51_GL000327</name>
</gene>
<evidence type="ECO:0000256" key="8">
    <source>
        <dbReference type="ARBA" id="ARBA00030592"/>
    </source>
</evidence>
<evidence type="ECO:0000313" key="13">
    <source>
        <dbReference type="EMBL" id="KRM47844.1"/>
    </source>
</evidence>
<organism evidence="13 14">
    <name type="scientific">Lentilactobacillus parabuchneri DSM 5707 = NBRC 107865</name>
    <dbReference type="NCBI Taxonomy" id="1423784"/>
    <lineage>
        <taxon>Bacteria</taxon>
        <taxon>Bacillati</taxon>
        <taxon>Bacillota</taxon>
        <taxon>Bacilli</taxon>
        <taxon>Lactobacillales</taxon>
        <taxon>Lactobacillaceae</taxon>
        <taxon>Lentilactobacillus</taxon>
    </lineage>
</organism>
<dbReference type="Proteomes" id="UP000051957">
    <property type="component" value="Unassembled WGS sequence"/>
</dbReference>
<dbReference type="InterPro" id="IPR013221">
    <property type="entry name" value="Mur_ligase_cen"/>
</dbReference>
<dbReference type="InterPro" id="IPR036615">
    <property type="entry name" value="Mur_ligase_C_dom_sf"/>
</dbReference>
<dbReference type="GeneID" id="69803994"/>
<evidence type="ECO:0000256" key="5">
    <source>
        <dbReference type="ARBA" id="ARBA00022741"/>
    </source>
</evidence>
<evidence type="ECO:0000313" key="14">
    <source>
        <dbReference type="Proteomes" id="UP000051957"/>
    </source>
</evidence>
<keyword evidence="7" id="KW-0460">Magnesium</keyword>
<dbReference type="SUPFAM" id="SSF53623">
    <property type="entry name" value="MurD-like peptide ligases, catalytic domain"/>
    <property type="match status" value="1"/>
</dbReference>
<evidence type="ECO:0000256" key="3">
    <source>
        <dbReference type="ARBA" id="ARBA00022598"/>
    </source>
</evidence>
<evidence type="ECO:0000259" key="12">
    <source>
        <dbReference type="Pfam" id="PF08245"/>
    </source>
</evidence>
<evidence type="ECO:0000259" key="11">
    <source>
        <dbReference type="Pfam" id="PF02875"/>
    </source>
</evidence>
<dbReference type="EMBL" id="AZGK01000001">
    <property type="protein sequence ID" value="KRM47844.1"/>
    <property type="molecule type" value="Genomic_DNA"/>
</dbReference>
<dbReference type="RefSeq" id="WP_057909125.1">
    <property type="nucleotide sequence ID" value="NZ_AZGK01000001.1"/>
</dbReference>
<evidence type="ECO:0000256" key="6">
    <source>
        <dbReference type="ARBA" id="ARBA00022840"/>
    </source>
</evidence>
<evidence type="ECO:0000256" key="7">
    <source>
        <dbReference type="ARBA" id="ARBA00022842"/>
    </source>
</evidence>
<dbReference type="Gene3D" id="3.40.1190.10">
    <property type="entry name" value="Mur-like, catalytic domain"/>
    <property type="match status" value="1"/>
</dbReference>
<dbReference type="AlphaFoldDB" id="A0A0R1Z474"/>
<evidence type="ECO:0000256" key="4">
    <source>
        <dbReference type="ARBA" id="ARBA00022723"/>
    </source>
</evidence>